<comment type="caution">
    <text evidence="2">The sequence shown here is derived from an EMBL/GenBank/DDBJ whole genome shotgun (WGS) entry which is preliminary data.</text>
</comment>
<feature type="compositionally biased region" description="Acidic residues" evidence="1">
    <location>
        <begin position="200"/>
        <end position="217"/>
    </location>
</feature>
<organism evidence="2 3">
    <name type="scientific">Knufia fluminis</name>
    <dbReference type="NCBI Taxonomy" id="191047"/>
    <lineage>
        <taxon>Eukaryota</taxon>
        <taxon>Fungi</taxon>
        <taxon>Dikarya</taxon>
        <taxon>Ascomycota</taxon>
        <taxon>Pezizomycotina</taxon>
        <taxon>Eurotiomycetes</taxon>
        <taxon>Chaetothyriomycetidae</taxon>
        <taxon>Chaetothyriales</taxon>
        <taxon>Trichomeriaceae</taxon>
        <taxon>Knufia</taxon>
    </lineage>
</organism>
<feature type="region of interest" description="Disordered" evidence="1">
    <location>
        <begin position="165"/>
        <end position="268"/>
    </location>
</feature>
<keyword evidence="3" id="KW-1185">Reference proteome</keyword>
<accession>A0AAN8IAT1</accession>
<protein>
    <submittedName>
        <fullName evidence="2">Uncharacterized protein</fullName>
    </submittedName>
</protein>
<feature type="compositionally biased region" description="Basic and acidic residues" evidence="1">
    <location>
        <begin position="118"/>
        <end position="128"/>
    </location>
</feature>
<dbReference type="Proteomes" id="UP001316803">
    <property type="component" value="Unassembled WGS sequence"/>
</dbReference>
<proteinExistence type="predicted"/>
<gene>
    <name evidence="2" type="ORF">OHC33_001480</name>
</gene>
<reference evidence="2 3" key="1">
    <citation type="submission" date="2022-12" db="EMBL/GenBank/DDBJ databases">
        <title>Genomic features and morphological characterization of a novel Knufia sp. strain isolated from spacecraft assembly facility.</title>
        <authorList>
            <person name="Teixeira M."/>
            <person name="Chander A.M."/>
            <person name="Stajich J.E."/>
            <person name="Venkateswaran K."/>
        </authorList>
    </citation>
    <scope>NUCLEOTIDE SEQUENCE [LARGE SCALE GENOMIC DNA]</scope>
    <source>
        <strain evidence="2 3">FJI-L2-BK-P2</strain>
    </source>
</reference>
<evidence type="ECO:0000313" key="3">
    <source>
        <dbReference type="Proteomes" id="UP001316803"/>
    </source>
</evidence>
<feature type="compositionally biased region" description="Acidic residues" evidence="1">
    <location>
        <begin position="177"/>
        <end position="190"/>
    </location>
</feature>
<evidence type="ECO:0000313" key="2">
    <source>
        <dbReference type="EMBL" id="KAK5957111.1"/>
    </source>
</evidence>
<feature type="region of interest" description="Disordered" evidence="1">
    <location>
        <begin position="118"/>
        <end position="138"/>
    </location>
</feature>
<sequence length="268" mass="30416">MAVDHEVRGLEVKVEQARDYLKDLVKEERARQKDVNDLLSSNVSKKDQRYLKASDALVDARENRRITNRELKKDQKTIKSLQKDIIRAQISAFYVENIHQWAGSFFYLRSPTSAAEEDARGTAEDYPEHFPPWTGSKIDENDVLQQHFPPGKKLDEHGILEIEHAAEPAAESATEKDTEDDTEEGTEVDPGDDRGNDTDTHDEEGTEYDTEDDDGDDASSQHSQDIIPSLGEPGPSRTAGRYQNASYPPPKKVLPFNQPERKRRGDRR</sequence>
<dbReference type="EMBL" id="JAKLMC020000003">
    <property type="protein sequence ID" value="KAK5957111.1"/>
    <property type="molecule type" value="Genomic_DNA"/>
</dbReference>
<name>A0AAN8IAT1_9EURO</name>
<dbReference type="AlphaFoldDB" id="A0AAN8IAT1"/>
<evidence type="ECO:0000256" key="1">
    <source>
        <dbReference type="SAM" id="MobiDB-lite"/>
    </source>
</evidence>